<name>A0A8H4LTM7_9HYPO</name>
<dbReference type="Proteomes" id="UP000557566">
    <property type="component" value="Unassembled WGS sequence"/>
</dbReference>
<feature type="compositionally biased region" description="Low complexity" evidence="1">
    <location>
        <begin position="452"/>
        <end position="461"/>
    </location>
</feature>
<sequence>MPRPKRTRRAPPGDAKAPEPPSDSDLLSDDASRPRGRKRTRTWRPAAASRLSLGDQDAIRAANRTRDAALDRLANEDATTASGHVTDDTRSSIETGRRAMATPAMRRDTTGLDLADDDVFGDLDDSFADGDVPGGRRSMDSSSLTMSHFKPRSRQSSIVGRNDPPIRPSSRGPTTPGLGASFNIGLFRRRAREPSILGTSRKPRPEAEATTNDSDMGSEASFEPEAESTPLSDRRATRRSSQVEREPSPAQSNSRKRKSVEASDESDQLDKTSRAEPDTEQAEIDSDSELSVLASPPSHPLCLLPRPVTPANQDEITAPPASSDSEGGDNAWPDIHVLARRRRRLSAISPLRADNFSDVSSPPSLTHSPNYAAEKATRRRGPTTRRQQSPKITTADLTNLLPKRRHKRIRTSLGLESDEELDTTDLAQDEDELSYLDTRAARRRKRSRPHSRAASARPASRARADGSVLKPKQTPAAQRQSARSSKTDPRRSSDKENESEGDEEEESAFIPLPDNTFDEMGTAASKTPSNVSADELKQAAKKFMEVDKWELEFEEVVEPPSSQNAR</sequence>
<feature type="compositionally biased region" description="Acidic residues" evidence="1">
    <location>
        <begin position="278"/>
        <end position="288"/>
    </location>
</feature>
<comment type="caution">
    <text evidence="2">The sequence shown here is derived from an EMBL/GenBank/DDBJ whole genome shotgun (WGS) entry which is preliminary data.</text>
</comment>
<gene>
    <name evidence="2" type="ORF">G6O67_007355</name>
</gene>
<protein>
    <recommendedName>
        <fullName evidence="4">ATP-dependent RNA helicase Mrh4</fullName>
    </recommendedName>
</protein>
<feature type="compositionally biased region" description="Basic and acidic residues" evidence="1">
    <location>
        <begin position="268"/>
        <end position="277"/>
    </location>
</feature>
<feature type="compositionally biased region" description="Basic and acidic residues" evidence="1">
    <location>
        <begin position="85"/>
        <end position="97"/>
    </location>
</feature>
<feature type="region of interest" description="Disordered" evidence="1">
    <location>
        <begin position="1"/>
        <end position="55"/>
    </location>
</feature>
<feature type="region of interest" description="Disordered" evidence="1">
    <location>
        <begin position="70"/>
        <end position="110"/>
    </location>
</feature>
<feature type="compositionally biased region" description="Basic and acidic residues" evidence="1">
    <location>
        <begin position="485"/>
        <end position="498"/>
    </location>
</feature>
<dbReference type="OrthoDB" id="5423493at2759"/>
<proteinExistence type="predicted"/>
<evidence type="ECO:0000313" key="3">
    <source>
        <dbReference type="Proteomes" id="UP000557566"/>
    </source>
</evidence>
<feature type="compositionally biased region" description="Polar residues" evidence="1">
    <location>
        <begin position="387"/>
        <end position="397"/>
    </location>
</feature>
<feature type="compositionally biased region" description="Polar residues" evidence="1">
    <location>
        <begin position="475"/>
        <end position="484"/>
    </location>
</feature>
<feature type="compositionally biased region" description="Basic residues" evidence="1">
    <location>
        <begin position="441"/>
        <end position="451"/>
    </location>
</feature>
<evidence type="ECO:0000256" key="1">
    <source>
        <dbReference type="SAM" id="MobiDB-lite"/>
    </source>
</evidence>
<feature type="region of interest" description="Disordered" evidence="1">
    <location>
        <begin position="122"/>
        <end position="334"/>
    </location>
</feature>
<feature type="compositionally biased region" description="Polar residues" evidence="1">
    <location>
        <begin position="310"/>
        <end position="325"/>
    </location>
</feature>
<keyword evidence="3" id="KW-1185">Reference proteome</keyword>
<feature type="compositionally biased region" description="Polar residues" evidence="1">
    <location>
        <begin position="357"/>
        <end position="369"/>
    </location>
</feature>
<feature type="region of interest" description="Disordered" evidence="1">
    <location>
        <begin position="353"/>
        <end position="532"/>
    </location>
</feature>
<dbReference type="AlphaFoldDB" id="A0A8H4LTM7"/>
<accession>A0A8H4LTM7</accession>
<organism evidence="2 3">
    <name type="scientific">Ophiocordyceps sinensis</name>
    <dbReference type="NCBI Taxonomy" id="72228"/>
    <lineage>
        <taxon>Eukaryota</taxon>
        <taxon>Fungi</taxon>
        <taxon>Dikarya</taxon>
        <taxon>Ascomycota</taxon>
        <taxon>Pezizomycotina</taxon>
        <taxon>Sordariomycetes</taxon>
        <taxon>Hypocreomycetidae</taxon>
        <taxon>Hypocreales</taxon>
        <taxon>Ophiocordycipitaceae</taxon>
        <taxon>Ophiocordyceps</taxon>
    </lineage>
</organism>
<evidence type="ECO:0008006" key="4">
    <source>
        <dbReference type="Google" id="ProtNLM"/>
    </source>
</evidence>
<dbReference type="EMBL" id="JAAVMX010000008">
    <property type="protein sequence ID" value="KAF4505399.1"/>
    <property type="molecule type" value="Genomic_DNA"/>
</dbReference>
<feature type="compositionally biased region" description="Acidic residues" evidence="1">
    <location>
        <begin position="416"/>
        <end position="434"/>
    </location>
</feature>
<evidence type="ECO:0000313" key="2">
    <source>
        <dbReference type="EMBL" id="KAF4505399.1"/>
    </source>
</evidence>
<reference evidence="2 3" key="1">
    <citation type="journal article" date="2020" name="Genome Biol. Evol.">
        <title>A new high-quality draft genome assembly of the Chinese cordyceps Ophiocordyceps sinensis.</title>
        <authorList>
            <person name="Shu R."/>
            <person name="Zhang J."/>
            <person name="Meng Q."/>
            <person name="Zhang H."/>
            <person name="Zhou G."/>
            <person name="Li M."/>
            <person name="Wu P."/>
            <person name="Zhao Y."/>
            <person name="Chen C."/>
            <person name="Qin Q."/>
        </authorList>
    </citation>
    <scope>NUCLEOTIDE SEQUENCE [LARGE SCALE GENOMIC DNA]</scope>
    <source>
        <strain evidence="2 3">IOZ07</strain>
    </source>
</reference>